<keyword evidence="8" id="KW-1185">Reference proteome</keyword>
<evidence type="ECO:0000259" key="6">
    <source>
        <dbReference type="Pfam" id="PF08386"/>
    </source>
</evidence>
<feature type="region of interest" description="Disordered" evidence="4">
    <location>
        <begin position="1"/>
        <end position="45"/>
    </location>
</feature>
<feature type="compositionally biased region" description="Low complexity" evidence="4">
    <location>
        <begin position="1"/>
        <end position="16"/>
    </location>
</feature>
<dbReference type="InterPro" id="IPR029058">
    <property type="entry name" value="AB_hydrolase_fold"/>
</dbReference>
<dbReference type="PANTHER" id="PTHR43248">
    <property type="entry name" value="2-SUCCINYL-6-HYDROXY-2,4-CYCLOHEXADIENE-1-CARBOXYLATE SYNTHASE"/>
    <property type="match status" value="1"/>
</dbReference>
<evidence type="ECO:0000256" key="3">
    <source>
        <dbReference type="ARBA" id="ARBA00022801"/>
    </source>
</evidence>
<dbReference type="Proteomes" id="UP000618733">
    <property type="component" value="Unassembled WGS sequence"/>
</dbReference>
<evidence type="ECO:0000313" key="8">
    <source>
        <dbReference type="Proteomes" id="UP000618733"/>
    </source>
</evidence>
<reference evidence="7" key="1">
    <citation type="submission" date="2020-12" db="EMBL/GenBank/DDBJ databases">
        <title>Leucobacter sp. CAS2, isolated from Chromium sludge.</title>
        <authorList>
            <person name="Xu Z."/>
        </authorList>
    </citation>
    <scope>NUCLEOTIDE SEQUENCE</scope>
    <source>
        <strain evidence="7">CSA2</strain>
    </source>
</reference>
<gene>
    <name evidence="7" type="ORF">JD292_08810</name>
</gene>
<feature type="transmembrane region" description="Helical" evidence="5">
    <location>
        <begin position="49"/>
        <end position="74"/>
    </location>
</feature>
<evidence type="ECO:0000313" key="7">
    <source>
        <dbReference type="EMBL" id="MBK0422175.1"/>
    </source>
</evidence>
<dbReference type="InterPro" id="IPR013595">
    <property type="entry name" value="Pept_S33_TAP-like_C"/>
</dbReference>
<keyword evidence="5" id="KW-0812">Transmembrane</keyword>
<accession>A0A934QCM1</accession>
<comment type="caution">
    <text evidence="7">The sequence shown here is derived from an EMBL/GenBank/DDBJ whole genome shotgun (WGS) entry which is preliminary data.</text>
</comment>
<sequence length="559" mass="58849">MTAETPGAPGAPGAAGQTPHERSPGQSLPPELQGASDARDPRRTRRKRAITAAIATVAALALVLTGCGALPGLLSSFNGGRESQLPDQLPTGTVESFGAQKPDWVPCHGGMQCARVYAPLDWTELAGERITLGLVKSPATSGHAKGTVFVNPGGPGASGVTYVADSVEFAVGEAVRRDYDVVGWDPRGVGESSPVRCLDSKGMDEFLFGEGKTAGLKEGSDAWIDAALLENRAFGAACEQRTGPLLAHVDTGSTVRDLDMLRAIVGDPKLNYLGYSYGTYIGARYADLFPDRVGRLVLDGAMDPTTSLEQVVEAQTLGFETALRAYVTDCLKRRDCPLSGTVDQGMSQIGQLLARVESEPLRGSDGRPVTTSTFLTAIITPLYSESNWPLLDDLFVSVNTGDAETALRLADFYYDRENGSYTSNSTEAFSAINCLDYPQSAIDPEGMRAQAAKLVEIAPTIGKYQGYGEVSCAGWPVKSQADRAPVTATGAAPILVVGTTGDPATPYTWAESLAKQLESGVLVTFRGEGHTAYGSSPCVAKIVDDYFVEGTVPSGSPVC</sequence>
<keyword evidence="5" id="KW-1133">Transmembrane helix</keyword>
<keyword evidence="5" id="KW-0472">Membrane</keyword>
<dbReference type="Pfam" id="PF08386">
    <property type="entry name" value="Abhydrolase_4"/>
    <property type="match status" value="1"/>
</dbReference>
<evidence type="ECO:0000256" key="1">
    <source>
        <dbReference type="ARBA" id="ARBA00010088"/>
    </source>
</evidence>
<organism evidence="7 8">
    <name type="scientific">Leucobacter edaphi</name>
    <dbReference type="NCBI Taxonomy" id="2796472"/>
    <lineage>
        <taxon>Bacteria</taxon>
        <taxon>Bacillati</taxon>
        <taxon>Actinomycetota</taxon>
        <taxon>Actinomycetes</taxon>
        <taxon>Micrococcales</taxon>
        <taxon>Microbacteriaceae</taxon>
        <taxon>Leucobacter</taxon>
    </lineage>
</organism>
<evidence type="ECO:0000256" key="4">
    <source>
        <dbReference type="SAM" id="MobiDB-lite"/>
    </source>
</evidence>
<keyword evidence="2" id="KW-0732">Signal</keyword>
<comment type="similarity">
    <text evidence="1">Belongs to the peptidase S33 family.</text>
</comment>
<name>A0A934QCM1_9MICO</name>
<evidence type="ECO:0000256" key="2">
    <source>
        <dbReference type="ARBA" id="ARBA00022729"/>
    </source>
</evidence>
<dbReference type="Gene3D" id="3.40.50.1820">
    <property type="entry name" value="alpha/beta hydrolase"/>
    <property type="match status" value="1"/>
</dbReference>
<dbReference type="AlphaFoldDB" id="A0A934QCM1"/>
<proteinExistence type="inferred from homology"/>
<keyword evidence="3 7" id="KW-0378">Hydrolase</keyword>
<dbReference type="EMBL" id="JAEHOI010000007">
    <property type="protein sequence ID" value="MBK0422175.1"/>
    <property type="molecule type" value="Genomic_DNA"/>
</dbReference>
<evidence type="ECO:0000256" key="5">
    <source>
        <dbReference type="SAM" id="Phobius"/>
    </source>
</evidence>
<dbReference type="PANTHER" id="PTHR43248:SF29">
    <property type="entry name" value="TRIPEPTIDYL AMINOPEPTIDASE"/>
    <property type="match status" value="1"/>
</dbReference>
<dbReference type="GO" id="GO:0016787">
    <property type="term" value="F:hydrolase activity"/>
    <property type="evidence" value="ECO:0007669"/>
    <property type="project" value="UniProtKB-KW"/>
</dbReference>
<dbReference type="InterPro" id="IPR051601">
    <property type="entry name" value="Serine_prot/Carboxylest_S33"/>
</dbReference>
<dbReference type="SUPFAM" id="SSF53474">
    <property type="entry name" value="alpha/beta-Hydrolases"/>
    <property type="match status" value="1"/>
</dbReference>
<feature type="domain" description="Peptidase S33 tripeptidyl aminopeptidase-like C-terminal" evidence="6">
    <location>
        <begin position="459"/>
        <end position="559"/>
    </location>
</feature>
<dbReference type="RefSeq" id="WP_200132376.1">
    <property type="nucleotide sequence ID" value="NZ_JAEHOI010000007.1"/>
</dbReference>
<protein>
    <submittedName>
        <fullName evidence="7">Alpha/beta fold hydrolase</fullName>
    </submittedName>
</protein>